<protein>
    <recommendedName>
        <fullName evidence="2">PITH domain-containing protein</fullName>
    </recommendedName>
</protein>
<dbReference type="GO" id="GO:0005737">
    <property type="term" value="C:cytoplasm"/>
    <property type="evidence" value="ECO:0007669"/>
    <property type="project" value="UniProtKB-ARBA"/>
</dbReference>
<dbReference type="AlphaFoldDB" id="A0A7R8V959"/>
<name>A0A7R8V959_TIMDO</name>
<dbReference type="InterPro" id="IPR037047">
    <property type="entry name" value="PITH_dom_sf"/>
</dbReference>
<dbReference type="Pfam" id="PF06201">
    <property type="entry name" value="PITH"/>
    <property type="match status" value="1"/>
</dbReference>
<dbReference type="Pfam" id="PF00085">
    <property type="entry name" value="Thioredoxin"/>
    <property type="match status" value="1"/>
</dbReference>
<dbReference type="InterPro" id="IPR008979">
    <property type="entry name" value="Galactose-bd-like_sf"/>
</dbReference>
<sequence length="417" mass="47126">MLALSSPTGAAVSSRIMDHQDLGNMVEFPTKNAKQLETTESIVLEPMGMWPVRRQYWCRPGPLQPLRVAGEAVQWSQTVKYLGMTLDRRCNWDSNLRASAGRARKVILGLAPLLRPASPLNHAHKVRLFQACIMSLLLYAVPAWAYLPCYRFSPLRAVYHLFLRCGPCQRIAPHFEQFARKYPRACFLKVDVDKCQETAANQGVSAMPTFIFYRNKTKIDRIQGANHEALESKIQQYYGSEEEEDGDSAVHGHMDLSTFIYKQQCECLNESDDHPFVNCLTSSGGFLESDCDEQLIVSITFNQSVKIHSLKIKSPQDKGPKTIKLFINQPRTLDFDMADSYQAIQELVLTPEDLEGTPVNLRYVKFQNVQNIQLFIKDNQSGSETTRIDHLAFIGSPISTTNMSDFKRVAGKKGEGH</sequence>
<evidence type="ECO:0000259" key="2">
    <source>
        <dbReference type="PROSITE" id="PS51532"/>
    </source>
</evidence>
<feature type="domain" description="PITH" evidence="2">
    <location>
        <begin position="245"/>
        <end position="413"/>
    </location>
</feature>
<dbReference type="PANTHER" id="PTHR46115">
    <property type="entry name" value="THIOREDOXIN-LIKE PROTEIN 1"/>
    <property type="match status" value="1"/>
</dbReference>
<dbReference type="InterPro" id="IPR036249">
    <property type="entry name" value="Thioredoxin-like_sf"/>
</dbReference>
<evidence type="ECO:0000313" key="3">
    <source>
        <dbReference type="EMBL" id="CAD7193869.1"/>
    </source>
</evidence>
<keyword evidence="1" id="KW-1015">Disulfide bond</keyword>
<proteinExistence type="predicted"/>
<dbReference type="Gene3D" id="2.60.120.470">
    <property type="entry name" value="PITH domain"/>
    <property type="match status" value="1"/>
</dbReference>
<dbReference type="PROSITE" id="PS51532">
    <property type="entry name" value="PITH"/>
    <property type="match status" value="1"/>
</dbReference>
<dbReference type="CDD" id="cd02947">
    <property type="entry name" value="TRX_family"/>
    <property type="match status" value="1"/>
</dbReference>
<dbReference type="SUPFAM" id="SSF49785">
    <property type="entry name" value="Galactose-binding domain-like"/>
    <property type="match status" value="1"/>
</dbReference>
<dbReference type="EMBL" id="OA564329">
    <property type="protein sequence ID" value="CAD7193869.1"/>
    <property type="molecule type" value="Genomic_DNA"/>
</dbReference>
<reference evidence="3" key="1">
    <citation type="submission" date="2020-11" db="EMBL/GenBank/DDBJ databases">
        <authorList>
            <person name="Tran Van P."/>
        </authorList>
    </citation>
    <scope>NUCLEOTIDE SEQUENCE</scope>
</reference>
<accession>A0A7R8V959</accession>
<dbReference type="SUPFAM" id="SSF52833">
    <property type="entry name" value="Thioredoxin-like"/>
    <property type="match status" value="1"/>
</dbReference>
<organism evidence="3">
    <name type="scientific">Timema douglasi</name>
    <name type="common">Walking stick</name>
    <dbReference type="NCBI Taxonomy" id="61478"/>
    <lineage>
        <taxon>Eukaryota</taxon>
        <taxon>Metazoa</taxon>
        <taxon>Ecdysozoa</taxon>
        <taxon>Arthropoda</taxon>
        <taxon>Hexapoda</taxon>
        <taxon>Insecta</taxon>
        <taxon>Pterygota</taxon>
        <taxon>Neoptera</taxon>
        <taxon>Polyneoptera</taxon>
        <taxon>Phasmatodea</taxon>
        <taxon>Timematodea</taxon>
        <taxon>Timematoidea</taxon>
        <taxon>Timematidae</taxon>
        <taxon>Timema</taxon>
    </lineage>
</organism>
<dbReference type="Gene3D" id="3.40.30.10">
    <property type="entry name" value="Glutaredoxin"/>
    <property type="match status" value="1"/>
</dbReference>
<dbReference type="InterPro" id="IPR010400">
    <property type="entry name" value="PITH_dom"/>
</dbReference>
<dbReference type="InterPro" id="IPR013766">
    <property type="entry name" value="Thioredoxin_domain"/>
</dbReference>
<gene>
    <name evidence="3" type="ORF">TDIB3V08_LOCUS309</name>
</gene>
<evidence type="ECO:0000256" key="1">
    <source>
        <dbReference type="ARBA" id="ARBA00023157"/>
    </source>
</evidence>